<proteinExistence type="predicted"/>
<reference evidence="2 3" key="1">
    <citation type="submission" date="2024-02" db="EMBL/GenBank/DDBJ databases">
        <title>A draft genome for the cacao thread blight pathogen Marasmius crinis-equi.</title>
        <authorList>
            <person name="Cohen S.P."/>
            <person name="Baruah I.K."/>
            <person name="Amoako-Attah I."/>
            <person name="Bukari Y."/>
            <person name="Meinhardt L.W."/>
            <person name="Bailey B.A."/>
        </authorList>
    </citation>
    <scope>NUCLEOTIDE SEQUENCE [LARGE SCALE GENOMIC DNA]</scope>
    <source>
        <strain evidence="2 3">GH-76</strain>
    </source>
</reference>
<accession>A0ABR3F052</accession>
<feature type="compositionally biased region" description="Polar residues" evidence="1">
    <location>
        <begin position="106"/>
        <end position="121"/>
    </location>
</feature>
<dbReference type="EMBL" id="JBAHYK010001341">
    <property type="protein sequence ID" value="KAL0568433.1"/>
    <property type="molecule type" value="Genomic_DNA"/>
</dbReference>
<dbReference type="Proteomes" id="UP001465976">
    <property type="component" value="Unassembled WGS sequence"/>
</dbReference>
<gene>
    <name evidence="2" type="ORF">V5O48_013552</name>
</gene>
<name>A0ABR3F052_9AGAR</name>
<sequence length="121" mass="13068">MRSIVSTQERPLPLVSLSPRGIAVCIIPTPSTVVKPLVASTVLVAEMHEDDVLTLPVGAIAAKVEELAKLPKERISLPHYWIFWPMGAVQPQHSTDRSNDIPPSPSTAEVVSTPGSRTIEL</sequence>
<organism evidence="2 3">
    <name type="scientific">Marasmius crinis-equi</name>
    <dbReference type="NCBI Taxonomy" id="585013"/>
    <lineage>
        <taxon>Eukaryota</taxon>
        <taxon>Fungi</taxon>
        <taxon>Dikarya</taxon>
        <taxon>Basidiomycota</taxon>
        <taxon>Agaricomycotina</taxon>
        <taxon>Agaricomycetes</taxon>
        <taxon>Agaricomycetidae</taxon>
        <taxon>Agaricales</taxon>
        <taxon>Marasmiineae</taxon>
        <taxon>Marasmiaceae</taxon>
        <taxon>Marasmius</taxon>
    </lineage>
</organism>
<comment type="caution">
    <text evidence="2">The sequence shown here is derived from an EMBL/GenBank/DDBJ whole genome shotgun (WGS) entry which is preliminary data.</text>
</comment>
<feature type="region of interest" description="Disordered" evidence="1">
    <location>
        <begin position="91"/>
        <end position="121"/>
    </location>
</feature>
<keyword evidence="3" id="KW-1185">Reference proteome</keyword>
<evidence type="ECO:0000313" key="2">
    <source>
        <dbReference type="EMBL" id="KAL0568433.1"/>
    </source>
</evidence>
<evidence type="ECO:0000256" key="1">
    <source>
        <dbReference type="SAM" id="MobiDB-lite"/>
    </source>
</evidence>
<protein>
    <submittedName>
        <fullName evidence="2">Uncharacterized protein</fullName>
    </submittedName>
</protein>
<evidence type="ECO:0000313" key="3">
    <source>
        <dbReference type="Proteomes" id="UP001465976"/>
    </source>
</evidence>